<evidence type="ECO:0000313" key="3">
    <source>
        <dbReference type="Proteomes" id="UP000595757"/>
    </source>
</evidence>
<feature type="compositionally biased region" description="Low complexity" evidence="1">
    <location>
        <begin position="200"/>
        <end position="219"/>
    </location>
</feature>
<evidence type="ECO:0000313" key="2">
    <source>
        <dbReference type="EMBL" id="QQU76451.1"/>
    </source>
</evidence>
<protein>
    <recommendedName>
        <fullName evidence="4">Major capsid protein</fullName>
    </recommendedName>
</protein>
<proteinExistence type="predicted"/>
<dbReference type="EMBL" id="CP068158">
    <property type="protein sequence ID" value="QQU76451.1"/>
    <property type="molecule type" value="Genomic_DNA"/>
</dbReference>
<name>A0ABX7DCQ2_CORST</name>
<reference evidence="2 3" key="1">
    <citation type="submission" date="2021-01" db="EMBL/GenBank/DDBJ databases">
        <title>FDA dAtabase for Regulatory Grade micrObial Sequences (FDA-ARGOS): Supporting development and validation of Infectious Disease Dx tests.</title>
        <authorList>
            <person name="Sproer C."/>
            <person name="Gronow S."/>
            <person name="Severitt S."/>
            <person name="Schroder I."/>
            <person name="Tallon L."/>
            <person name="Sadzewicz L."/>
            <person name="Zhao X."/>
            <person name="Boylan J."/>
            <person name="Ott S."/>
            <person name="Bowen H."/>
            <person name="Vavikolanu K."/>
            <person name="Mehta A."/>
            <person name="Aluvathingal J."/>
            <person name="Nadendla S."/>
            <person name="Lowell S."/>
            <person name="Myers T."/>
            <person name="Yan Y."/>
            <person name="Sichtig H."/>
        </authorList>
    </citation>
    <scope>NUCLEOTIDE SEQUENCE [LARGE SCALE GENOMIC DNA]</scope>
    <source>
        <strain evidence="2 3">FDAARGOS_1115</strain>
    </source>
</reference>
<accession>A0ABX7DCQ2</accession>
<evidence type="ECO:0008006" key="4">
    <source>
        <dbReference type="Google" id="ProtNLM"/>
    </source>
</evidence>
<dbReference type="GeneID" id="72412345"/>
<organism evidence="2 3">
    <name type="scientific">Corynebacterium striatum</name>
    <dbReference type="NCBI Taxonomy" id="43770"/>
    <lineage>
        <taxon>Bacteria</taxon>
        <taxon>Bacillati</taxon>
        <taxon>Actinomycetota</taxon>
        <taxon>Actinomycetes</taxon>
        <taxon>Mycobacteriales</taxon>
        <taxon>Corynebacteriaceae</taxon>
        <taxon>Corynebacterium</taxon>
    </lineage>
</organism>
<evidence type="ECO:0000256" key="1">
    <source>
        <dbReference type="SAM" id="MobiDB-lite"/>
    </source>
</evidence>
<keyword evidence="3" id="KW-1185">Reference proteome</keyword>
<feature type="region of interest" description="Disordered" evidence="1">
    <location>
        <begin position="163"/>
        <end position="219"/>
    </location>
</feature>
<gene>
    <name evidence="2" type="ORF">I6I72_10095</name>
</gene>
<feature type="compositionally biased region" description="Acidic residues" evidence="1">
    <location>
        <begin position="180"/>
        <end position="193"/>
    </location>
</feature>
<sequence>MNLKAAAPVTRFINPDFLTAAADTMTAPGTDSRTLTGLVLPFGKPGRTSAGRLTVDANAVTLPDDIGRVKLYRDHSDQGGTPVGRAVAAEVRDDGLFMSFRIGATPDGDAAITDIVEGIRDALSVELVDAQHAGGKLTAAQLTAVAIVPVPAFDDARVTGASFAKRDEDEQETPPSDPEAPVEDDDQDKEDEDEKKKKTTAAARRNTLTTRLAATSLTAATPRKETMKLTTVSEIIASKINGTDTVNGVTVTAALAEVTQAAQPAVQNEEWLGELFAAAPFERLIVPTMKQRSLTRMKLRGWRWKETPKVDDYAGNLQEIPTNEITTEPVEVDAQRIAGGHKIDRKFIDFADSEFIESYLREMANSYKEKTDVHAVEFIVTEGDKVAEAGSQPTLLHAAAKANQIIKKKLRKDATTFLVNTDDMFKLFDITLMDQPQYLALFNIDPAKFIADDAVPAGHVVAYHRDSLAFGELPGSPIRVDALDIAHGGSDNALFGYWAALLEDPRGLTTVPFGAKADAGA</sequence>
<dbReference type="RefSeq" id="WP_201806826.1">
    <property type="nucleotide sequence ID" value="NZ_CP068158.1"/>
</dbReference>
<dbReference type="Proteomes" id="UP000595757">
    <property type="component" value="Chromosome"/>
</dbReference>
<dbReference type="Pfam" id="PF25209">
    <property type="entry name" value="Phage_capsid_4"/>
    <property type="match status" value="1"/>
</dbReference>